<dbReference type="HOGENOM" id="CLU_043642_0_0_9"/>
<dbReference type="OrthoDB" id="2186553at2"/>
<dbReference type="STRING" id="154621.RV11_GL001258"/>
<name>R3TY21_9ENTE</name>
<feature type="domain" description="Putative adhesive" evidence="2">
    <location>
        <begin position="44"/>
        <end position="334"/>
    </location>
</feature>
<dbReference type="Proteomes" id="UP000013785">
    <property type="component" value="Unassembled WGS sequence"/>
</dbReference>
<reference evidence="3 4" key="1">
    <citation type="submission" date="2013-02" db="EMBL/GenBank/DDBJ databases">
        <title>The Genome Sequence of Enterococcus phoeniculicola BAA-412.</title>
        <authorList>
            <consortium name="The Broad Institute Genome Sequencing Platform"/>
            <consortium name="The Broad Institute Genome Sequencing Center for Infectious Disease"/>
            <person name="Earl A.M."/>
            <person name="Gilmore M.S."/>
            <person name="Lebreton F."/>
            <person name="Walker B."/>
            <person name="Young S.K."/>
            <person name="Zeng Q."/>
            <person name="Gargeya S."/>
            <person name="Fitzgerald M."/>
            <person name="Haas B."/>
            <person name="Abouelleil A."/>
            <person name="Alvarado L."/>
            <person name="Arachchi H.M."/>
            <person name="Berlin A.M."/>
            <person name="Chapman S.B."/>
            <person name="Dewar J."/>
            <person name="Goldberg J."/>
            <person name="Griggs A."/>
            <person name="Gujja S."/>
            <person name="Hansen M."/>
            <person name="Howarth C."/>
            <person name="Imamovic A."/>
            <person name="Larimer J."/>
            <person name="McCowan C."/>
            <person name="Murphy C."/>
            <person name="Neiman D."/>
            <person name="Pearson M."/>
            <person name="Priest M."/>
            <person name="Roberts A."/>
            <person name="Saif S."/>
            <person name="Shea T."/>
            <person name="Sisk P."/>
            <person name="Sykes S."/>
            <person name="Wortman J."/>
            <person name="Nusbaum C."/>
            <person name="Birren B."/>
        </authorList>
    </citation>
    <scope>NUCLEOTIDE SEQUENCE [LARGE SCALE GENOMIC DNA]</scope>
    <source>
        <strain evidence="3 4">ATCC BAA-412</strain>
    </source>
</reference>
<dbReference type="Pfam" id="PF20609">
    <property type="entry name" value="pAdhesive_17"/>
    <property type="match status" value="1"/>
</dbReference>
<feature type="domain" description="WxL" evidence="1">
    <location>
        <begin position="347"/>
        <end position="492"/>
    </location>
</feature>
<sequence>MKKFVLDREKKHPLFKIRILQQLFFIFICLFPIFFMSTQRVYSAILDVEILSNLKVTNTSGTTTSNRWAQQASNQPVTFEITGNSLVSTNVLTGEKTAVLLIPEELVGRVLPNGNAALQTNVTVDLSKVALLANVLTLVGDLTNLIARISSGALGSLSGVTINLAEVNTQLALLKSFENFGQASFNQPQVLSSDKRLITTSVDKGLGPVLGSNLAVILTNLLNAVKNLKATGSDIASNLVAVAINSAIDLVRTPLVAALNTVIPTLTGTGPIIQQLADASTLGNTDVKMPTLVSGPTTTYTTNLDTKFIGTVVKSSAITVSLISGSSSQTFIYFQGEYLSLQENLLPTNLDFGTHKIQTVADERFTAQSNSQNVTATISITDTRTKTKNWQMKVMQTTSWQNGASQLNTGTLKILAGGVTGNFPSSDFSSVANTTVDLALNTQKELISVKNSAAKGGISLAINQFDLFVPKNTRKMTGTYQTTLVWTLTDGP</sequence>
<accession>R3TY21</accession>
<protein>
    <submittedName>
        <fullName evidence="3">Uncharacterized protein</fullName>
    </submittedName>
</protein>
<proteinExistence type="predicted"/>
<evidence type="ECO:0000313" key="4">
    <source>
        <dbReference type="Proteomes" id="UP000013785"/>
    </source>
</evidence>
<dbReference type="Pfam" id="PF13731">
    <property type="entry name" value="WxL"/>
    <property type="match status" value="1"/>
</dbReference>
<evidence type="ECO:0000259" key="2">
    <source>
        <dbReference type="Pfam" id="PF20609"/>
    </source>
</evidence>
<organism evidence="3 4">
    <name type="scientific">Enterococcus phoeniculicola ATCC BAA-412</name>
    <dbReference type="NCBI Taxonomy" id="1158610"/>
    <lineage>
        <taxon>Bacteria</taxon>
        <taxon>Bacillati</taxon>
        <taxon>Bacillota</taxon>
        <taxon>Bacilli</taxon>
        <taxon>Lactobacillales</taxon>
        <taxon>Enterococcaceae</taxon>
        <taxon>Enterococcus</taxon>
    </lineage>
</organism>
<dbReference type="eggNOG" id="COG4932">
    <property type="taxonomic scope" value="Bacteria"/>
</dbReference>
<dbReference type="RefSeq" id="WP_010767496.1">
    <property type="nucleotide sequence ID" value="NZ_ASWE01000002.1"/>
</dbReference>
<dbReference type="InterPro" id="IPR027994">
    <property type="entry name" value="WxL_dom"/>
</dbReference>
<dbReference type="PATRIC" id="fig|1158610.3.peg.800"/>
<comment type="caution">
    <text evidence="3">The sequence shown here is derived from an EMBL/GenBank/DDBJ whole genome shotgun (WGS) entry which is preliminary data.</text>
</comment>
<evidence type="ECO:0000313" key="3">
    <source>
        <dbReference type="EMBL" id="EOL46018.1"/>
    </source>
</evidence>
<dbReference type="EMBL" id="AJAT01000011">
    <property type="protein sequence ID" value="EOL46018.1"/>
    <property type="molecule type" value="Genomic_DNA"/>
</dbReference>
<gene>
    <name evidence="3" type="ORF">UC3_00823</name>
</gene>
<keyword evidence="4" id="KW-1185">Reference proteome</keyword>
<dbReference type="AlphaFoldDB" id="R3TY21"/>
<evidence type="ECO:0000259" key="1">
    <source>
        <dbReference type="Pfam" id="PF13731"/>
    </source>
</evidence>
<dbReference type="InterPro" id="IPR046762">
    <property type="entry name" value="pAdhesive_17"/>
</dbReference>